<dbReference type="InterPro" id="IPR032710">
    <property type="entry name" value="NTF2-like_dom_sf"/>
</dbReference>
<dbReference type="Gene3D" id="3.10.450.50">
    <property type="match status" value="2"/>
</dbReference>
<dbReference type="Pfam" id="PF07366">
    <property type="entry name" value="SnoaL"/>
    <property type="match status" value="1"/>
</dbReference>
<evidence type="ECO:0000313" key="2">
    <source>
        <dbReference type="Proteomes" id="UP000693972"/>
    </source>
</evidence>
<dbReference type="PANTHER" id="PTHR38436">
    <property type="entry name" value="POLYKETIDE CYCLASE SNOAL-LIKE DOMAIN"/>
    <property type="match status" value="1"/>
</dbReference>
<dbReference type="PANTHER" id="PTHR38436:SF1">
    <property type="entry name" value="ESTER CYCLASE"/>
    <property type="match status" value="1"/>
</dbReference>
<dbReference type="EMBL" id="JAIMBW010000001">
    <property type="protein sequence ID" value="MBY4893545.1"/>
    <property type="molecule type" value="Genomic_DNA"/>
</dbReference>
<accession>A0A975YED8</accession>
<name>A0A975YED8_9RHOB</name>
<sequence>MPKEQDPKAISAERLDYAEIDAPGRERTQSMEGFDPEYTDIVDYILRCTHRIWEEKNVGLIYSHYTHNCVVYLPNETLYDREEVVENTIQRIVTMPHVGMASQVIWRGDDKEGFYTSHLITTAGRHTQQGPYGAPTGRKYTIRGIADCMIFRNRIYREWLVGDSMGVIHQLGLDPMPIALAAAARIGPALPQEAGVRSRLPGQLPPPADTDTAIAHNEAEAETLRWLHRVMNQRMFGEMRAVYDPNAMYHGPQMVELSGVEAIIHQWMGVFGAIPDGSFRAEHICSVPAEEGGTKVAVRWMIEGRHGGWGLFPTLGAPTQRPVRLMGVSHYHYVDGRIVDEWTVYDEMTLLVQILAGETGADDAEST</sequence>
<dbReference type="SUPFAM" id="SSF54427">
    <property type="entry name" value="NTF2-like"/>
    <property type="match status" value="2"/>
</dbReference>
<protein>
    <submittedName>
        <fullName evidence="1">Ester cyclase</fullName>
    </submittedName>
</protein>
<dbReference type="Proteomes" id="UP000693972">
    <property type="component" value="Unassembled WGS sequence"/>
</dbReference>
<dbReference type="RefSeq" id="WP_257893219.1">
    <property type="nucleotide sequence ID" value="NZ_JAIMBW010000001.1"/>
</dbReference>
<dbReference type="InterPro" id="IPR009959">
    <property type="entry name" value="Cyclase_SnoaL-like"/>
</dbReference>
<reference evidence="1 2" key="1">
    <citation type="submission" date="2021-07" db="EMBL/GenBank/DDBJ databases">
        <title>Karlodiniumbacter phycospheric gen. nov., sp. nov., a phycosphere bacterium isolated from karlodinium veneficum.</title>
        <authorList>
            <person name="Peng Y."/>
            <person name="Jiang L."/>
            <person name="Lee J."/>
        </authorList>
    </citation>
    <scope>NUCLEOTIDE SEQUENCE</scope>
    <source>
        <strain evidence="1 2">N5</strain>
    </source>
</reference>
<organism evidence="1">
    <name type="scientific">Gymnodinialimonas phycosphaerae</name>
    <dbReference type="NCBI Taxonomy" id="2841589"/>
    <lineage>
        <taxon>Bacteria</taxon>
        <taxon>Pseudomonadati</taxon>
        <taxon>Pseudomonadota</taxon>
        <taxon>Alphaproteobacteria</taxon>
        <taxon>Rhodobacterales</taxon>
        <taxon>Paracoccaceae</taxon>
        <taxon>Gymnodinialimonas</taxon>
    </lineage>
</organism>
<evidence type="ECO:0000313" key="1">
    <source>
        <dbReference type="EMBL" id="QXL86258.1"/>
    </source>
</evidence>
<dbReference type="AlphaFoldDB" id="A0A975YED8"/>
<dbReference type="EMBL" id="CP078073">
    <property type="protein sequence ID" value="QXL86258.1"/>
    <property type="molecule type" value="Genomic_DNA"/>
</dbReference>
<proteinExistence type="predicted"/>
<gene>
    <name evidence="1" type="ORF">KUL25_12310</name>
</gene>
<keyword evidence="2" id="KW-1185">Reference proteome</keyword>
<dbReference type="GO" id="GO:0030638">
    <property type="term" value="P:polyketide metabolic process"/>
    <property type="evidence" value="ECO:0007669"/>
    <property type="project" value="InterPro"/>
</dbReference>